<gene>
    <name evidence="2" type="ORF">QTG54_010590</name>
</gene>
<dbReference type="PANTHER" id="PTHR43642:SF1">
    <property type="entry name" value="HYBRID SIGNAL TRANSDUCTION HISTIDINE KINASE G"/>
    <property type="match status" value="1"/>
</dbReference>
<dbReference type="InterPro" id="IPR053159">
    <property type="entry name" value="Hybrid_Histidine_Kinase"/>
</dbReference>
<dbReference type="EMBL" id="JATAAI010000020">
    <property type="protein sequence ID" value="KAK1738560.1"/>
    <property type="molecule type" value="Genomic_DNA"/>
</dbReference>
<organism evidence="2 3">
    <name type="scientific">Skeletonema marinoi</name>
    <dbReference type="NCBI Taxonomy" id="267567"/>
    <lineage>
        <taxon>Eukaryota</taxon>
        <taxon>Sar</taxon>
        <taxon>Stramenopiles</taxon>
        <taxon>Ochrophyta</taxon>
        <taxon>Bacillariophyta</taxon>
        <taxon>Coscinodiscophyceae</taxon>
        <taxon>Thalassiosirophycidae</taxon>
        <taxon>Thalassiosirales</taxon>
        <taxon>Skeletonemataceae</taxon>
        <taxon>Skeletonema</taxon>
        <taxon>Skeletonema marinoi-dohrnii complex</taxon>
    </lineage>
</organism>
<dbReference type="InterPro" id="IPR041664">
    <property type="entry name" value="AAA_16"/>
</dbReference>
<dbReference type="SUPFAM" id="SSF52540">
    <property type="entry name" value="P-loop containing nucleoside triphosphate hydrolases"/>
    <property type="match status" value="1"/>
</dbReference>
<sequence>MQKLGIPASICLMRQNLLECALRGDGDGDQLHNHNAYESLAAVGEDLHLLLLDPDRFLFDDQNQSTDNMQLLYRSDKLYGRDKEETLITDAFCRVSRGKSEAFFIGGFSGSGKSMLVDSLRDRVNSVGGYVTKHKFDAMSREKPLSGVISALNQVCLMIKGSARPVIAKKLRNEFGVDLSLLMRLLPNVSVLLPELVSPAMRVEVGEAMNARSVCFTLLRFVRVVSSPRHPIMLFLDDVQWADSTALDVIHTILSDTMGSSCMFFVGTYRDNEVQIDHDIFDLMERLEISNVRTTKVYLAGLDQEDLNTMISDALCLYPRICKPLSDILFQKTKGNPFFVLEFMQSLKSHGLLQYNIHQKRWVWNEDIIRAEDITDNVLHLLSSKMNGLTGDVQTLLKVMACFGSSTNESVIGYLNESAEYAGVRNGLEGALSDGFIVKDEEGCLQFVHDKVREAAYNLIPDSDKKQLHYNLGKVLHSICERDDSDDTIFLIASQINRGKDQILRDEELSIAFTKLNMKAGEKALDGCDHKTAYSYLGAALSLLPEDHWRSHYDLSLRLSFLMAGAAKSCCQYDEAEQILRGISGRTRCFEDKLPSYFLLSQSKFLNLLFWFALHFCA</sequence>
<evidence type="ECO:0000313" key="3">
    <source>
        <dbReference type="Proteomes" id="UP001224775"/>
    </source>
</evidence>
<evidence type="ECO:0000259" key="1">
    <source>
        <dbReference type="Pfam" id="PF13191"/>
    </source>
</evidence>
<dbReference type="Pfam" id="PF13191">
    <property type="entry name" value="AAA_16"/>
    <property type="match status" value="1"/>
</dbReference>
<dbReference type="PANTHER" id="PTHR43642">
    <property type="entry name" value="HYBRID SIGNAL TRANSDUCTION HISTIDINE KINASE G"/>
    <property type="match status" value="1"/>
</dbReference>
<reference evidence="2" key="1">
    <citation type="submission" date="2023-06" db="EMBL/GenBank/DDBJ databases">
        <title>Survivors Of The Sea: Transcriptome response of Skeletonema marinoi to long-term dormancy.</title>
        <authorList>
            <person name="Pinder M.I.M."/>
            <person name="Kourtchenko O."/>
            <person name="Robertson E.K."/>
            <person name="Larsson T."/>
            <person name="Maumus F."/>
            <person name="Osuna-Cruz C.M."/>
            <person name="Vancaester E."/>
            <person name="Stenow R."/>
            <person name="Vandepoele K."/>
            <person name="Ploug H."/>
            <person name="Bruchert V."/>
            <person name="Godhe A."/>
            <person name="Topel M."/>
        </authorList>
    </citation>
    <scope>NUCLEOTIDE SEQUENCE</scope>
    <source>
        <strain evidence="2">R05AC</strain>
    </source>
</reference>
<evidence type="ECO:0000313" key="2">
    <source>
        <dbReference type="EMBL" id="KAK1738560.1"/>
    </source>
</evidence>
<dbReference type="InterPro" id="IPR027417">
    <property type="entry name" value="P-loop_NTPase"/>
</dbReference>
<comment type="caution">
    <text evidence="2">The sequence shown here is derived from an EMBL/GenBank/DDBJ whole genome shotgun (WGS) entry which is preliminary data.</text>
</comment>
<protein>
    <submittedName>
        <fullName evidence="2">ATPase</fullName>
    </submittedName>
</protein>
<feature type="domain" description="Orc1-like AAA ATPase" evidence="1">
    <location>
        <begin position="77"/>
        <end position="256"/>
    </location>
</feature>
<accession>A0AAD8Y4L5</accession>
<name>A0AAD8Y4L5_9STRA</name>
<keyword evidence="3" id="KW-1185">Reference proteome</keyword>
<dbReference type="Proteomes" id="UP001224775">
    <property type="component" value="Unassembled WGS sequence"/>
</dbReference>
<proteinExistence type="predicted"/>
<dbReference type="AlphaFoldDB" id="A0AAD8Y4L5"/>